<reference evidence="4 5" key="1">
    <citation type="submission" date="2021-02" db="EMBL/GenBank/DDBJ databases">
        <title>Variation within the Batrachochytrium salamandrivorans European outbreak.</title>
        <authorList>
            <person name="Kelly M."/>
            <person name="Pasmans F."/>
            <person name="Shea T.P."/>
            <person name="Munoz J.F."/>
            <person name="Carranza S."/>
            <person name="Cuomo C.A."/>
            <person name="Martel A."/>
        </authorList>
    </citation>
    <scope>NUCLEOTIDE SEQUENCE [LARGE SCALE GENOMIC DNA]</scope>
    <source>
        <strain evidence="4 5">AMFP18/2</strain>
    </source>
</reference>
<keyword evidence="1" id="KW-0175">Coiled coil</keyword>
<feature type="coiled-coil region" evidence="1">
    <location>
        <begin position="265"/>
        <end position="292"/>
    </location>
</feature>
<dbReference type="PANTHER" id="PTHR41390:SF1">
    <property type="entry name" value="NADH-UBIQUINONE OXIDOREDUCTASE 213 KDA SUBUNIT"/>
    <property type="match status" value="1"/>
</dbReference>
<proteinExistence type="predicted"/>
<feature type="transmembrane region" description="Helical" evidence="3">
    <location>
        <begin position="120"/>
        <end position="137"/>
    </location>
</feature>
<keyword evidence="3" id="KW-1133">Transmembrane helix</keyword>
<feature type="transmembrane region" description="Helical" evidence="3">
    <location>
        <begin position="149"/>
        <end position="170"/>
    </location>
</feature>
<protein>
    <recommendedName>
        <fullName evidence="6">Mitochondrial import inner membrane translocase subunit TIM22</fullName>
    </recommendedName>
</protein>
<keyword evidence="3" id="KW-0472">Membrane</keyword>
<evidence type="ECO:0000256" key="2">
    <source>
        <dbReference type="SAM" id="MobiDB-lite"/>
    </source>
</evidence>
<evidence type="ECO:0000313" key="5">
    <source>
        <dbReference type="Proteomes" id="UP001648503"/>
    </source>
</evidence>
<name>A0ABQ8F7Y1_9FUNG</name>
<feature type="region of interest" description="Disordered" evidence="2">
    <location>
        <begin position="1"/>
        <end position="23"/>
    </location>
</feature>
<dbReference type="EMBL" id="JAFCIX010000344">
    <property type="protein sequence ID" value="KAH6593815.1"/>
    <property type="molecule type" value="Genomic_DNA"/>
</dbReference>
<organism evidence="4 5">
    <name type="scientific">Batrachochytrium salamandrivorans</name>
    <dbReference type="NCBI Taxonomy" id="1357716"/>
    <lineage>
        <taxon>Eukaryota</taxon>
        <taxon>Fungi</taxon>
        <taxon>Fungi incertae sedis</taxon>
        <taxon>Chytridiomycota</taxon>
        <taxon>Chytridiomycota incertae sedis</taxon>
        <taxon>Chytridiomycetes</taxon>
        <taxon>Rhizophydiales</taxon>
        <taxon>Rhizophydiales incertae sedis</taxon>
        <taxon>Batrachochytrium</taxon>
    </lineage>
</organism>
<dbReference type="Proteomes" id="UP001648503">
    <property type="component" value="Unassembled WGS sequence"/>
</dbReference>
<feature type="transmembrane region" description="Helical" evidence="3">
    <location>
        <begin position="72"/>
        <end position="90"/>
    </location>
</feature>
<gene>
    <name evidence="4" type="ORF">BASA50_007041</name>
</gene>
<keyword evidence="3" id="KW-0812">Transmembrane</keyword>
<sequence>MPATSTTTTLNALHSEPTGSTQIETSTDVATIQPDLIKRNPALFVFKGVATSTAVGMTGGMVAGYIQGTSLAAAAFGMGANWLVLSAPFLTMREGVLQFRYWRNRCNGVPSLLRKDKDDTIASTAAGAVMGAGFGWMRYGSAASPAGALMYGLIAYSVQWGLCISRNVILDTSAEIYRKRQQHALKPHLAGNEELELHSGTITTPEWWTSNWRNKDDDFSTHANPNPNWDPLKDAINWMVGHVRRRIDLGPEYSPLYNAFNLEYRKTLNTKVEILKFQIEALRHEIKQLEISTGRTVASLASSKTKN</sequence>
<evidence type="ECO:0000256" key="3">
    <source>
        <dbReference type="SAM" id="Phobius"/>
    </source>
</evidence>
<comment type="caution">
    <text evidence="4">The sequence shown here is derived from an EMBL/GenBank/DDBJ whole genome shotgun (WGS) entry which is preliminary data.</text>
</comment>
<dbReference type="PANTHER" id="PTHR41390">
    <property type="entry name" value="CHROMOSOME 7, WHOLE GENOME SHOTGUN SEQUENCE"/>
    <property type="match status" value="1"/>
</dbReference>
<evidence type="ECO:0008006" key="6">
    <source>
        <dbReference type="Google" id="ProtNLM"/>
    </source>
</evidence>
<feature type="transmembrane region" description="Helical" evidence="3">
    <location>
        <begin position="44"/>
        <end position="66"/>
    </location>
</feature>
<keyword evidence="5" id="KW-1185">Reference proteome</keyword>
<evidence type="ECO:0000313" key="4">
    <source>
        <dbReference type="EMBL" id="KAH6593815.1"/>
    </source>
</evidence>
<evidence type="ECO:0000256" key="1">
    <source>
        <dbReference type="SAM" id="Coils"/>
    </source>
</evidence>
<accession>A0ABQ8F7Y1</accession>